<feature type="domain" description="NADH:quinone oxidoreductase/Mrp antiporter transmembrane" evidence="17">
    <location>
        <begin position="131"/>
        <end position="410"/>
    </location>
</feature>
<feature type="transmembrane region" description="Helical" evidence="16">
    <location>
        <begin position="113"/>
        <end position="130"/>
    </location>
</feature>
<dbReference type="GO" id="GO:0048039">
    <property type="term" value="F:ubiquinone binding"/>
    <property type="evidence" value="ECO:0007669"/>
    <property type="project" value="TreeGrafter"/>
</dbReference>
<keyword evidence="5 16" id="KW-0874">Quinone</keyword>
<dbReference type="GeneID" id="84349940"/>
<evidence type="ECO:0000256" key="5">
    <source>
        <dbReference type="ARBA" id="ARBA00022719"/>
    </source>
</evidence>
<keyword evidence="6 16" id="KW-0521">NADP</keyword>
<dbReference type="InterPro" id="IPR003918">
    <property type="entry name" value="NADH_UbQ_OxRdtase"/>
</dbReference>
<keyword evidence="8 16" id="KW-1278">Translocase</keyword>
<geneLocation type="chloroplast" evidence="18"/>
<dbReference type="Pfam" id="PF00361">
    <property type="entry name" value="Proton_antipo_M"/>
    <property type="match status" value="1"/>
</dbReference>
<dbReference type="EC" id="7.1.1.-" evidence="16"/>
<dbReference type="InterPro" id="IPR022997">
    <property type="entry name" value="NADH_Q_OxRdtase_chain4"/>
</dbReference>
<evidence type="ECO:0000256" key="8">
    <source>
        <dbReference type="ARBA" id="ARBA00022967"/>
    </source>
</evidence>
<feature type="transmembrane region" description="Helical" evidence="16">
    <location>
        <begin position="335"/>
        <end position="353"/>
    </location>
</feature>
<dbReference type="EMBL" id="KX306884">
    <property type="protein sequence ID" value="APP89505.1"/>
    <property type="molecule type" value="Genomic_DNA"/>
</dbReference>
<evidence type="ECO:0000256" key="6">
    <source>
        <dbReference type="ARBA" id="ARBA00022857"/>
    </source>
</evidence>
<dbReference type="GO" id="GO:0008137">
    <property type="term" value="F:NADH dehydrogenase (ubiquinone) activity"/>
    <property type="evidence" value="ECO:0007669"/>
    <property type="project" value="InterPro"/>
</dbReference>
<dbReference type="GO" id="GO:0016655">
    <property type="term" value="F:oxidoreductase activity, acting on NAD(P)H, quinone or similar compound as acceptor"/>
    <property type="evidence" value="ECO:0007669"/>
    <property type="project" value="UniProtKB-UniRule"/>
</dbReference>
<evidence type="ECO:0000256" key="13">
    <source>
        <dbReference type="ARBA" id="ARBA00032800"/>
    </source>
</evidence>
<comment type="similarity">
    <text evidence="2 16">Belongs to the complex I subunit 4 family.</text>
</comment>
<feature type="transmembrane region" description="Helical" evidence="16">
    <location>
        <begin position="417"/>
        <end position="441"/>
    </location>
</feature>
<feature type="transmembrane region" description="Helical" evidence="16">
    <location>
        <begin position="462"/>
        <end position="486"/>
    </location>
</feature>
<dbReference type="HAMAP" id="MF_00491">
    <property type="entry name" value="NDH1_NuoM"/>
    <property type="match status" value="1"/>
</dbReference>
<evidence type="ECO:0000256" key="10">
    <source>
        <dbReference type="ARBA" id="ARBA00023027"/>
    </source>
</evidence>
<gene>
    <name evidence="16 18" type="primary">ndhD</name>
</gene>
<keyword evidence="4 16" id="KW-0812">Transmembrane</keyword>
<reference evidence="18" key="1">
    <citation type="submission" date="2016-05" db="EMBL/GenBank/DDBJ databases">
        <authorList>
            <person name="Lavstsen T."/>
            <person name="Jespersen J.S."/>
        </authorList>
    </citation>
    <scope>NUCLEOTIDE SEQUENCE</scope>
</reference>
<evidence type="ECO:0000256" key="7">
    <source>
        <dbReference type="ARBA" id="ARBA00022957"/>
    </source>
</evidence>
<dbReference type="InterPro" id="IPR010227">
    <property type="entry name" value="NADH_Q_OxRdtase_chainM/4"/>
</dbReference>
<feature type="transmembrane region" description="Helical" evidence="16">
    <location>
        <begin position="309"/>
        <end position="329"/>
    </location>
</feature>
<dbReference type="GO" id="GO:0042773">
    <property type="term" value="P:ATP synthesis coupled electron transport"/>
    <property type="evidence" value="ECO:0007669"/>
    <property type="project" value="InterPro"/>
</dbReference>
<feature type="transmembrane region" description="Helical" evidence="16">
    <location>
        <begin position="36"/>
        <end position="55"/>
    </location>
</feature>
<feature type="transmembrane region" description="Helical" evidence="16">
    <location>
        <begin position="136"/>
        <end position="155"/>
    </location>
</feature>
<dbReference type="InterPro" id="IPR001750">
    <property type="entry name" value="ND/Mrp_TM"/>
</dbReference>
<evidence type="ECO:0000256" key="12">
    <source>
        <dbReference type="ARBA" id="ARBA00030440"/>
    </source>
</evidence>
<feature type="transmembrane region" description="Helical" evidence="16">
    <location>
        <begin position="212"/>
        <end position="234"/>
    </location>
</feature>
<feature type="transmembrane region" description="Helical" evidence="16">
    <location>
        <begin position="246"/>
        <end position="264"/>
    </location>
</feature>
<evidence type="ECO:0000256" key="9">
    <source>
        <dbReference type="ARBA" id="ARBA00022989"/>
    </source>
</evidence>
<keyword evidence="11 16" id="KW-0472">Membrane</keyword>
<keyword evidence="16" id="KW-0793">Thylakoid</keyword>
<evidence type="ECO:0000256" key="3">
    <source>
        <dbReference type="ARBA" id="ARBA00016792"/>
    </source>
</evidence>
<evidence type="ECO:0000256" key="2">
    <source>
        <dbReference type="ARBA" id="ARBA00009025"/>
    </source>
</evidence>
<keyword evidence="7 16" id="KW-0618">Plastoquinone</keyword>
<comment type="catalytic activity">
    <reaction evidence="14 16">
        <text>a plastoquinone + NADPH + (n+1) H(+)(in) = a plastoquinol + NADP(+) + n H(+)(out)</text>
        <dbReference type="Rhea" id="RHEA:42612"/>
        <dbReference type="Rhea" id="RHEA-COMP:9561"/>
        <dbReference type="Rhea" id="RHEA-COMP:9562"/>
        <dbReference type="ChEBI" id="CHEBI:15378"/>
        <dbReference type="ChEBI" id="CHEBI:17757"/>
        <dbReference type="ChEBI" id="CHEBI:57783"/>
        <dbReference type="ChEBI" id="CHEBI:58349"/>
        <dbReference type="ChEBI" id="CHEBI:62192"/>
    </reaction>
</comment>
<feature type="transmembrane region" description="Helical" evidence="16">
    <location>
        <begin position="276"/>
        <end position="297"/>
    </location>
</feature>
<evidence type="ECO:0000259" key="17">
    <source>
        <dbReference type="Pfam" id="PF00361"/>
    </source>
</evidence>
<keyword evidence="18" id="KW-0934">Plastid</keyword>
<evidence type="ECO:0000313" key="18">
    <source>
        <dbReference type="EMBL" id="APP89505.1"/>
    </source>
</evidence>
<evidence type="ECO:0000256" key="4">
    <source>
        <dbReference type="ARBA" id="ARBA00022692"/>
    </source>
</evidence>
<keyword evidence="10 16" id="KW-0520">NAD</keyword>
<feature type="transmembrane region" description="Helical" evidence="16">
    <location>
        <begin position="374"/>
        <end position="405"/>
    </location>
</feature>
<organism evidence="18">
    <name type="scientific">Nitella hyalina</name>
    <name type="common">Many-branched stonewort</name>
    <dbReference type="NCBI Taxonomy" id="181804"/>
    <lineage>
        <taxon>Eukaryota</taxon>
        <taxon>Viridiplantae</taxon>
        <taxon>Streptophyta</taxon>
        <taxon>Charophyceae</taxon>
        <taxon>Charales</taxon>
        <taxon>Characeae</taxon>
        <taxon>Nitella</taxon>
    </lineage>
</organism>
<sequence>MNQFPWLSTIIFFPLFAGFFLPLLPNHENQTVRWYTLGVCLLDFLFMSYVFGYYYDFHNSSFQIKENICWISAFGFQWALGVDGLSMALILLTGLVTTLAVLAAWPITCNPKLFYFLMLVMYSGQIGLFASQDIFLFFVMWELELIPIYLLISLWGGRRRLYAATKFILYTAIGSLFLFIATFTVGFYGSNTPTWSLQDLANKEYPLILEKILYVGFGFAYAVKLPIIPFHTWLPDTHGEAHYSTCMLLAGILLKMGGYGWIRINMTLFPNAHTYFAPWLVLLGAIQILYAASVCLSQENLKRRIAYSSISHMGFVLIGICSFTNIGLSGAICQMISHGLIGASLFFLAGTTYDRLRTIRLNEMGGIAVKMPKIFSMFTGFSLASLALPTMSGFVAEIMVFLGIISSTLYSPSFKLSIIFIQALGIILTPIYLLSMLRQMFYGPYQFHMELNSLRDAGPREIFITISLFIPVLIIGFYPNLLLSIWDNSLFTLN</sequence>
<dbReference type="GO" id="GO:0003954">
    <property type="term" value="F:NADH dehydrogenase activity"/>
    <property type="evidence" value="ECO:0007669"/>
    <property type="project" value="TreeGrafter"/>
</dbReference>
<evidence type="ECO:0000256" key="14">
    <source>
        <dbReference type="ARBA" id="ARBA00047726"/>
    </source>
</evidence>
<evidence type="ECO:0000256" key="1">
    <source>
        <dbReference type="ARBA" id="ARBA00004454"/>
    </source>
</evidence>
<dbReference type="PRINTS" id="PR01437">
    <property type="entry name" value="NUOXDRDTASE4"/>
</dbReference>
<evidence type="ECO:0000256" key="15">
    <source>
        <dbReference type="ARBA" id="ARBA00048026"/>
    </source>
</evidence>
<protein>
    <recommendedName>
        <fullName evidence="3 16">NAD(P)H-quinone oxidoreductase chain 4, chloroplastic</fullName>
        <ecNumber evidence="16">7.1.1.-</ecNumber>
    </recommendedName>
    <alternativeName>
        <fullName evidence="13 16">NAD(P)H dehydrogenase, chain 4</fullName>
    </alternativeName>
    <alternativeName>
        <fullName evidence="12 16">NADH-plastoquinone oxidoreductase chain 4</fullName>
    </alternativeName>
</protein>
<dbReference type="RefSeq" id="YP_010933245.1">
    <property type="nucleotide sequence ID" value="NC_082075.1"/>
</dbReference>
<dbReference type="NCBIfam" id="NF009212">
    <property type="entry name" value="PRK12561.1"/>
    <property type="match status" value="1"/>
</dbReference>
<name>A0A2H4G3H4_NITHY</name>
<dbReference type="NCBIfam" id="TIGR01972">
    <property type="entry name" value="NDH_I_M"/>
    <property type="match status" value="1"/>
</dbReference>
<feature type="transmembrane region" description="Helical" evidence="16">
    <location>
        <begin position="6"/>
        <end position="24"/>
    </location>
</feature>
<dbReference type="PANTHER" id="PTHR43507:SF21">
    <property type="entry name" value="NAD(P)H-QUINONE OXIDOREDUCTASE CHAIN 4, CHLOROPLASTIC"/>
    <property type="match status" value="1"/>
</dbReference>
<comment type="subcellular location">
    <subcellularLocation>
        <location evidence="1 16">Plastid</location>
        <location evidence="1 16">Chloroplast thylakoid membrane</location>
        <topology evidence="1 16">Multi-pass membrane protein</topology>
    </subcellularLocation>
</comment>
<dbReference type="PANTHER" id="PTHR43507">
    <property type="entry name" value="NADH-UBIQUINONE OXIDOREDUCTASE CHAIN 4"/>
    <property type="match status" value="1"/>
</dbReference>
<proteinExistence type="inferred from homology"/>
<keyword evidence="9 16" id="KW-1133">Transmembrane helix</keyword>
<dbReference type="AlphaFoldDB" id="A0A2H4G3H4"/>
<feature type="transmembrane region" description="Helical" evidence="16">
    <location>
        <begin position="167"/>
        <end position="188"/>
    </location>
</feature>
<feature type="transmembrane region" description="Helical" evidence="16">
    <location>
        <begin position="85"/>
        <end position="106"/>
    </location>
</feature>
<evidence type="ECO:0000256" key="16">
    <source>
        <dbReference type="HAMAP-Rule" id="MF_00491"/>
    </source>
</evidence>
<accession>A0A2H4G3H4</accession>
<evidence type="ECO:0000256" key="11">
    <source>
        <dbReference type="ARBA" id="ARBA00023136"/>
    </source>
</evidence>
<comment type="catalytic activity">
    <reaction evidence="15 16">
        <text>a plastoquinone + NADH + (n+1) H(+)(in) = a plastoquinol + NAD(+) + n H(+)(out)</text>
        <dbReference type="Rhea" id="RHEA:42608"/>
        <dbReference type="Rhea" id="RHEA-COMP:9561"/>
        <dbReference type="Rhea" id="RHEA-COMP:9562"/>
        <dbReference type="ChEBI" id="CHEBI:15378"/>
        <dbReference type="ChEBI" id="CHEBI:17757"/>
        <dbReference type="ChEBI" id="CHEBI:57540"/>
        <dbReference type="ChEBI" id="CHEBI:57945"/>
        <dbReference type="ChEBI" id="CHEBI:62192"/>
    </reaction>
</comment>
<keyword evidence="18" id="KW-0150">Chloroplast</keyword>
<dbReference type="GO" id="GO:0015990">
    <property type="term" value="P:electron transport coupled proton transport"/>
    <property type="evidence" value="ECO:0007669"/>
    <property type="project" value="TreeGrafter"/>
</dbReference>
<dbReference type="GO" id="GO:0009535">
    <property type="term" value="C:chloroplast thylakoid membrane"/>
    <property type="evidence" value="ECO:0007669"/>
    <property type="project" value="UniProtKB-SubCell"/>
</dbReference>